<dbReference type="Proteomes" id="UP000642094">
    <property type="component" value="Unassembled WGS sequence"/>
</dbReference>
<evidence type="ECO:0000259" key="7">
    <source>
        <dbReference type="PROSITE" id="PS52015"/>
    </source>
</evidence>
<evidence type="ECO:0000313" key="8">
    <source>
        <dbReference type="EMBL" id="MBD2186864.1"/>
    </source>
</evidence>
<dbReference type="Pfam" id="PF03544">
    <property type="entry name" value="TonB_C"/>
    <property type="match status" value="1"/>
</dbReference>
<dbReference type="Gene3D" id="3.30.1150.10">
    <property type="match status" value="1"/>
</dbReference>
<accession>A0ABR7ZTI2</accession>
<feature type="transmembrane region" description="Helical" evidence="6">
    <location>
        <begin position="48"/>
        <end position="66"/>
    </location>
</feature>
<dbReference type="NCBIfam" id="TIGR01352">
    <property type="entry name" value="tonB_Cterm"/>
    <property type="match status" value="1"/>
</dbReference>
<dbReference type="EMBL" id="JACJQB010000002">
    <property type="protein sequence ID" value="MBD2186864.1"/>
    <property type="molecule type" value="Genomic_DNA"/>
</dbReference>
<feature type="domain" description="TonB C-terminal" evidence="7">
    <location>
        <begin position="291"/>
        <end position="378"/>
    </location>
</feature>
<dbReference type="RefSeq" id="WP_190401761.1">
    <property type="nucleotide sequence ID" value="NZ_JACJQB010000002.1"/>
</dbReference>
<proteinExistence type="predicted"/>
<keyword evidence="3 6" id="KW-1133">Transmembrane helix</keyword>
<dbReference type="PROSITE" id="PS52015">
    <property type="entry name" value="TONB_CTD"/>
    <property type="match status" value="1"/>
</dbReference>
<keyword evidence="4 6" id="KW-0472">Membrane</keyword>
<comment type="subcellular location">
    <subcellularLocation>
        <location evidence="1">Membrane</location>
        <topology evidence="1">Single-pass membrane protein</topology>
    </subcellularLocation>
</comment>
<evidence type="ECO:0000256" key="4">
    <source>
        <dbReference type="ARBA" id="ARBA00023136"/>
    </source>
</evidence>
<keyword evidence="2 6" id="KW-0812">Transmembrane</keyword>
<evidence type="ECO:0000313" key="9">
    <source>
        <dbReference type="Proteomes" id="UP000642094"/>
    </source>
</evidence>
<evidence type="ECO:0000256" key="2">
    <source>
        <dbReference type="ARBA" id="ARBA00022692"/>
    </source>
</evidence>
<feature type="compositionally biased region" description="Basic and acidic residues" evidence="5">
    <location>
        <begin position="213"/>
        <end position="239"/>
    </location>
</feature>
<feature type="region of interest" description="Disordered" evidence="5">
    <location>
        <begin position="157"/>
        <end position="250"/>
    </location>
</feature>
<organism evidence="8 9">
    <name type="scientific">Pseudanabaena mucicola FACHB-723</name>
    <dbReference type="NCBI Taxonomy" id="2692860"/>
    <lineage>
        <taxon>Bacteria</taxon>
        <taxon>Bacillati</taxon>
        <taxon>Cyanobacteriota</taxon>
        <taxon>Cyanophyceae</taxon>
        <taxon>Pseudanabaenales</taxon>
        <taxon>Pseudanabaenaceae</taxon>
        <taxon>Pseudanabaena</taxon>
    </lineage>
</organism>
<evidence type="ECO:0000256" key="5">
    <source>
        <dbReference type="SAM" id="MobiDB-lite"/>
    </source>
</evidence>
<dbReference type="InterPro" id="IPR037682">
    <property type="entry name" value="TonB_C"/>
</dbReference>
<evidence type="ECO:0000256" key="6">
    <source>
        <dbReference type="SAM" id="Phobius"/>
    </source>
</evidence>
<gene>
    <name evidence="8" type="ORF">H6F41_01745</name>
</gene>
<dbReference type="SUPFAM" id="SSF74653">
    <property type="entry name" value="TolA/TonB C-terminal domain"/>
    <property type="match status" value="1"/>
</dbReference>
<keyword evidence="9" id="KW-1185">Reference proteome</keyword>
<sequence>MLPTKNKSLVNIDKSVDQNLDRNAKSMGRQSMEQFMLQARKLVIQNPFWVLLIGSVGIHAVFAIFTPNPVKKAEPREVVVSTLPVVKLPPKPLAAKPKSNKSLFSNLFVNPTEKLENNTPSNLSVPSLNLLELEPVDVDGLANLPPIYNDSTQISDVESQSPQFVQSQPRSSKPTEPPRSQDSGKVIDNSQPPKVTPDKKPSNLKPEFQTSGIKDDVVTPTDDQKSAEAKDRTGEDKGKTSTRTAGAIGAESNEKEISNISSLYTTDKQILDLLAQNLIKNTQIAPVDALIPDPDINREKGVQWIPPKVSSIAGKKGSVTLMWLVDPQGNVETRFVKSSGVKELDDIARETAKEYKFQPLKGDESGKYRLVTAKYDFP</sequence>
<protein>
    <submittedName>
        <fullName evidence="8">TonB family protein</fullName>
    </submittedName>
</protein>
<name>A0ABR7ZTI2_9CYAN</name>
<evidence type="ECO:0000256" key="3">
    <source>
        <dbReference type="ARBA" id="ARBA00022989"/>
    </source>
</evidence>
<dbReference type="InterPro" id="IPR006260">
    <property type="entry name" value="TonB/TolA_C"/>
</dbReference>
<evidence type="ECO:0000256" key="1">
    <source>
        <dbReference type="ARBA" id="ARBA00004167"/>
    </source>
</evidence>
<feature type="compositionally biased region" description="Polar residues" evidence="5">
    <location>
        <begin position="157"/>
        <end position="193"/>
    </location>
</feature>
<comment type="caution">
    <text evidence="8">The sequence shown here is derived from an EMBL/GenBank/DDBJ whole genome shotgun (WGS) entry which is preliminary data.</text>
</comment>
<reference evidence="8 9" key="1">
    <citation type="journal article" date="2020" name="ISME J.">
        <title>Comparative genomics reveals insights into cyanobacterial evolution and habitat adaptation.</title>
        <authorList>
            <person name="Chen M.Y."/>
            <person name="Teng W.K."/>
            <person name="Zhao L."/>
            <person name="Hu C.X."/>
            <person name="Zhou Y.K."/>
            <person name="Han B.P."/>
            <person name="Song L.R."/>
            <person name="Shu W.S."/>
        </authorList>
    </citation>
    <scope>NUCLEOTIDE SEQUENCE [LARGE SCALE GENOMIC DNA]</scope>
    <source>
        <strain evidence="8 9">FACHB-723</strain>
    </source>
</reference>